<accession>A0AAV6UY62</accession>
<proteinExistence type="predicted"/>
<feature type="region of interest" description="Disordered" evidence="1">
    <location>
        <begin position="92"/>
        <end position="112"/>
    </location>
</feature>
<gene>
    <name evidence="2" type="ORF">JTE90_008016</name>
</gene>
<dbReference type="EMBL" id="JAFNEN010000238">
    <property type="protein sequence ID" value="KAG8188450.1"/>
    <property type="molecule type" value="Genomic_DNA"/>
</dbReference>
<dbReference type="AlphaFoldDB" id="A0AAV6UY62"/>
<feature type="compositionally biased region" description="Basic residues" evidence="1">
    <location>
        <begin position="1"/>
        <end position="12"/>
    </location>
</feature>
<name>A0AAV6UY62_9ARAC</name>
<comment type="caution">
    <text evidence="2">The sequence shown here is derived from an EMBL/GenBank/DDBJ whole genome shotgun (WGS) entry which is preliminary data.</text>
</comment>
<feature type="region of interest" description="Disordered" evidence="1">
    <location>
        <begin position="1"/>
        <end position="44"/>
    </location>
</feature>
<organism evidence="2 3">
    <name type="scientific">Oedothorax gibbosus</name>
    <dbReference type="NCBI Taxonomy" id="931172"/>
    <lineage>
        <taxon>Eukaryota</taxon>
        <taxon>Metazoa</taxon>
        <taxon>Ecdysozoa</taxon>
        <taxon>Arthropoda</taxon>
        <taxon>Chelicerata</taxon>
        <taxon>Arachnida</taxon>
        <taxon>Araneae</taxon>
        <taxon>Araneomorphae</taxon>
        <taxon>Entelegynae</taxon>
        <taxon>Araneoidea</taxon>
        <taxon>Linyphiidae</taxon>
        <taxon>Erigoninae</taxon>
        <taxon>Oedothorax</taxon>
    </lineage>
</organism>
<protein>
    <submittedName>
        <fullName evidence="2">Uncharacterized protein</fullName>
    </submittedName>
</protein>
<evidence type="ECO:0000313" key="3">
    <source>
        <dbReference type="Proteomes" id="UP000827092"/>
    </source>
</evidence>
<feature type="compositionally biased region" description="Polar residues" evidence="1">
    <location>
        <begin position="33"/>
        <end position="44"/>
    </location>
</feature>
<keyword evidence="3" id="KW-1185">Reference proteome</keyword>
<evidence type="ECO:0000313" key="2">
    <source>
        <dbReference type="EMBL" id="KAG8188450.1"/>
    </source>
</evidence>
<reference evidence="2 3" key="1">
    <citation type="journal article" date="2022" name="Nat. Ecol. Evol.">
        <title>A masculinizing supergene underlies an exaggerated male reproductive morph in a spider.</title>
        <authorList>
            <person name="Hendrickx F."/>
            <person name="De Corte Z."/>
            <person name="Sonet G."/>
            <person name="Van Belleghem S.M."/>
            <person name="Kostlbacher S."/>
            <person name="Vangestel C."/>
        </authorList>
    </citation>
    <scope>NUCLEOTIDE SEQUENCE [LARGE SCALE GENOMIC DNA]</scope>
    <source>
        <strain evidence="2">W744_W776</strain>
    </source>
</reference>
<sequence length="112" mass="12668">MHRLPNKSKYIRPNHTGNSLRTPFEIHHKSGSKTRTYPTKYTRNTTVPLMSATKNQNGSTKAESIQQEVNNCPHLVSDVTFFGISGKPENILASPHRGTDWKNPFPHSRDVT</sequence>
<dbReference type="Proteomes" id="UP000827092">
    <property type="component" value="Unassembled WGS sequence"/>
</dbReference>
<evidence type="ECO:0000256" key="1">
    <source>
        <dbReference type="SAM" id="MobiDB-lite"/>
    </source>
</evidence>